<feature type="transmembrane region" description="Helical" evidence="2">
    <location>
        <begin position="213"/>
        <end position="232"/>
    </location>
</feature>
<evidence type="ECO:0000256" key="1">
    <source>
        <dbReference type="ARBA" id="ARBA00007362"/>
    </source>
</evidence>
<evidence type="ECO:0000259" key="3">
    <source>
        <dbReference type="Pfam" id="PF00892"/>
    </source>
</evidence>
<keyword evidence="2" id="KW-0472">Membrane</keyword>
<sequence>MKKGIIYIVLAAFIFSTMEVVGKMIAGDLNAFQVTFLRFLIGCVVLLPLTVNELKKRSIKINKDDIIYFILTGLLCIPISMVLLQVSVGYTKASTAAIMFSTNPVFTIPFAYFILKESIRKENIYSIAISLIGILFIFNPLSIGGGIKGMLIALASSITFSLYTVISKKRIEKYGGIIFNFFTFLVGDLVLLVILIMFNIPIIKGVTVSNMPIILYLGIILTGLGYVVYIAAIKETSPVVASTVFFIKPALAPIVSVILLKESITFNVIIGIAFILIGSYIGFRGKQSQNI</sequence>
<dbReference type="STRING" id="1121338.CLTEP_06560"/>
<feature type="transmembrane region" description="Helical" evidence="2">
    <location>
        <begin position="178"/>
        <end position="201"/>
    </location>
</feature>
<feature type="transmembrane region" description="Helical" evidence="2">
    <location>
        <begin position="264"/>
        <end position="283"/>
    </location>
</feature>
<evidence type="ECO:0000313" key="4">
    <source>
        <dbReference type="EMBL" id="KYH35480.1"/>
    </source>
</evidence>
<dbReference type="OrthoDB" id="9813604at2"/>
<feature type="transmembrane region" description="Helical" evidence="2">
    <location>
        <begin position="66"/>
        <end position="90"/>
    </location>
</feature>
<dbReference type="PANTHER" id="PTHR22911">
    <property type="entry name" value="ACYL-MALONYL CONDENSING ENZYME-RELATED"/>
    <property type="match status" value="1"/>
</dbReference>
<evidence type="ECO:0000256" key="2">
    <source>
        <dbReference type="SAM" id="Phobius"/>
    </source>
</evidence>
<dbReference type="InterPro" id="IPR037185">
    <property type="entry name" value="EmrE-like"/>
</dbReference>
<dbReference type="RefSeq" id="WP_066822572.1">
    <property type="nucleotide sequence ID" value="NZ_LTBA01000003.1"/>
</dbReference>
<dbReference type="AlphaFoldDB" id="A0A151B6S2"/>
<dbReference type="InterPro" id="IPR000620">
    <property type="entry name" value="EamA_dom"/>
</dbReference>
<comment type="caution">
    <text evidence="4">The sequence shown here is derived from an EMBL/GenBank/DDBJ whole genome shotgun (WGS) entry which is preliminary data.</text>
</comment>
<feature type="transmembrane region" description="Helical" evidence="2">
    <location>
        <begin position="149"/>
        <end position="166"/>
    </location>
</feature>
<accession>A0A151B6S2</accession>
<dbReference type="GO" id="GO:0016020">
    <property type="term" value="C:membrane"/>
    <property type="evidence" value="ECO:0007669"/>
    <property type="project" value="InterPro"/>
</dbReference>
<protein>
    <submittedName>
        <fullName evidence="4">Putative DMT superfamily transporter inner membrane protein</fullName>
    </submittedName>
</protein>
<dbReference type="EMBL" id="LTBA01000003">
    <property type="protein sequence ID" value="KYH35480.1"/>
    <property type="molecule type" value="Genomic_DNA"/>
</dbReference>
<dbReference type="Proteomes" id="UP000075531">
    <property type="component" value="Unassembled WGS sequence"/>
</dbReference>
<reference evidence="4 5" key="1">
    <citation type="submission" date="2016-02" db="EMBL/GenBank/DDBJ databases">
        <title>Genome sequence of Clostridium tepidiprofundi DSM 19306.</title>
        <authorList>
            <person name="Poehlein A."/>
            <person name="Daniel R."/>
        </authorList>
    </citation>
    <scope>NUCLEOTIDE SEQUENCE [LARGE SCALE GENOMIC DNA]</scope>
    <source>
        <strain evidence="4 5">DSM 19306</strain>
    </source>
</reference>
<keyword evidence="5" id="KW-1185">Reference proteome</keyword>
<feature type="transmembrane region" description="Helical" evidence="2">
    <location>
        <begin position="32"/>
        <end position="54"/>
    </location>
</feature>
<dbReference type="PATRIC" id="fig|1121338.3.peg.663"/>
<feature type="domain" description="EamA" evidence="3">
    <location>
        <begin position="148"/>
        <end position="281"/>
    </location>
</feature>
<organism evidence="4 5">
    <name type="scientific">Clostridium tepidiprofundi DSM 19306</name>
    <dbReference type="NCBI Taxonomy" id="1121338"/>
    <lineage>
        <taxon>Bacteria</taxon>
        <taxon>Bacillati</taxon>
        <taxon>Bacillota</taxon>
        <taxon>Clostridia</taxon>
        <taxon>Eubacteriales</taxon>
        <taxon>Clostridiaceae</taxon>
        <taxon>Clostridium</taxon>
    </lineage>
</organism>
<dbReference type="Pfam" id="PF00892">
    <property type="entry name" value="EamA"/>
    <property type="match status" value="2"/>
</dbReference>
<comment type="similarity">
    <text evidence="1">Belongs to the EamA transporter family.</text>
</comment>
<keyword evidence="2" id="KW-1133">Transmembrane helix</keyword>
<proteinExistence type="inferred from homology"/>
<feature type="transmembrane region" description="Helical" evidence="2">
    <location>
        <begin position="239"/>
        <end position="258"/>
    </location>
</feature>
<dbReference type="SUPFAM" id="SSF103481">
    <property type="entry name" value="Multidrug resistance efflux transporter EmrE"/>
    <property type="match status" value="2"/>
</dbReference>
<feature type="transmembrane region" description="Helical" evidence="2">
    <location>
        <begin position="96"/>
        <end position="115"/>
    </location>
</feature>
<keyword evidence="2" id="KW-0812">Transmembrane</keyword>
<gene>
    <name evidence="4" type="ORF">CLTEP_06560</name>
</gene>
<evidence type="ECO:0000313" key="5">
    <source>
        <dbReference type="Proteomes" id="UP000075531"/>
    </source>
</evidence>
<feature type="transmembrane region" description="Helical" evidence="2">
    <location>
        <begin position="124"/>
        <end position="143"/>
    </location>
</feature>
<feature type="domain" description="EamA" evidence="3">
    <location>
        <begin position="3"/>
        <end position="138"/>
    </location>
</feature>
<name>A0A151B6S2_9CLOT</name>